<evidence type="ECO:0000259" key="1">
    <source>
        <dbReference type="Pfam" id="PF13619"/>
    </source>
</evidence>
<evidence type="ECO:0000313" key="3">
    <source>
        <dbReference type="Proteomes" id="UP000295509"/>
    </source>
</evidence>
<evidence type="ECO:0000313" key="2">
    <source>
        <dbReference type="EMBL" id="TDY49758.1"/>
    </source>
</evidence>
<dbReference type="Pfam" id="PF13619">
    <property type="entry name" value="KTSC"/>
    <property type="match status" value="1"/>
</dbReference>
<dbReference type="AlphaFoldDB" id="A0A4R8LQQ3"/>
<reference evidence="2 3" key="1">
    <citation type="submission" date="2019-03" db="EMBL/GenBank/DDBJ databases">
        <title>Genomic Encyclopedia of Type Strains, Phase III (KMG-III): the genomes of soil and plant-associated and newly described type strains.</title>
        <authorList>
            <person name="Whitman W."/>
        </authorList>
    </citation>
    <scope>NUCLEOTIDE SEQUENCE [LARGE SCALE GENOMIC DNA]</scope>
    <source>
        <strain evidence="2 3">LMG 29544</strain>
    </source>
</reference>
<comment type="caution">
    <text evidence="2">The sequence shown here is derived from an EMBL/GenBank/DDBJ whole genome shotgun (WGS) entry which is preliminary data.</text>
</comment>
<dbReference type="Proteomes" id="UP000295509">
    <property type="component" value="Unassembled WGS sequence"/>
</dbReference>
<keyword evidence="3" id="KW-1185">Reference proteome</keyword>
<dbReference type="RefSeq" id="WP_134192489.1">
    <property type="nucleotide sequence ID" value="NZ_JBHLUW010000025.1"/>
</dbReference>
<dbReference type="InterPro" id="IPR025309">
    <property type="entry name" value="KTSC_dom"/>
</dbReference>
<proteinExistence type="predicted"/>
<sequence>MEMVLVMSSAIRAVGYDPQRMHMRILFQQGHSYDFCRVPEHVYRELLEARSKGSYYNDHIRDKYPC</sequence>
<protein>
    <submittedName>
        <fullName evidence="2">KTSC domain-containing protein</fullName>
    </submittedName>
</protein>
<organism evidence="2 3">
    <name type="scientific">Paraburkholderia rhizosphaerae</name>
    <dbReference type="NCBI Taxonomy" id="480658"/>
    <lineage>
        <taxon>Bacteria</taxon>
        <taxon>Pseudomonadati</taxon>
        <taxon>Pseudomonadota</taxon>
        <taxon>Betaproteobacteria</taxon>
        <taxon>Burkholderiales</taxon>
        <taxon>Burkholderiaceae</taxon>
        <taxon>Paraburkholderia</taxon>
    </lineage>
</organism>
<feature type="domain" description="KTSC" evidence="1">
    <location>
        <begin position="8"/>
        <end position="64"/>
    </location>
</feature>
<dbReference type="EMBL" id="SORE01000010">
    <property type="protein sequence ID" value="TDY49758.1"/>
    <property type="molecule type" value="Genomic_DNA"/>
</dbReference>
<name>A0A4R8LQQ3_9BURK</name>
<gene>
    <name evidence="2" type="ORF">BX592_1109</name>
</gene>
<accession>A0A4R8LQQ3</accession>
<dbReference type="OrthoDB" id="8612029at2"/>